<dbReference type="SUPFAM" id="SSF55785">
    <property type="entry name" value="PYP-like sensor domain (PAS domain)"/>
    <property type="match status" value="1"/>
</dbReference>
<name>A0A9W8B185_9FUNG</name>
<dbReference type="Gene3D" id="3.30.450.20">
    <property type="entry name" value="PAS domain"/>
    <property type="match status" value="1"/>
</dbReference>
<organism evidence="3 4">
    <name type="scientific">Dimargaris verticillata</name>
    <dbReference type="NCBI Taxonomy" id="2761393"/>
    <lineage>
        <taxon>Eukaryota</taxon>
        <taxon>Fungi</taxon>
        <taxon>Fungi incertae sedis</taxon>
        <taxon>Zoopagomycota</taxon>
        <taxon>Kickxellomycotina</taxon>
        <taxon>Dimargaritomycetes</taxon>
        <taxon>Dimargaritales</taxon>
        <taxon>Dimargaritaceae</taxon>
        <taxon>Dimargaris</taxon>
    </lineage>
</organism>
<evidence type="ECO:0000256" key="1">
    <source>
        <dbReference type="SAM" id="MobiDB-lite"/>
    </source>
</evidence>
<reference evidence="3" key="1">
    <citation type="submission" date="2022-07" db="EMBL/GenBank/DDBJ databases">
        <title>Phylogenomic reconstructions and comparative analyses of Kickxellomycotina fungi.</title>
        <authorList>
            <person name="Reynolds N.K."/>
            <person name="Stajich J.E."/>
            <person name="Barry K."/>
            <person name="Grigoriev I.V."/>
            <person name="Crous P."/>
            <person name="Smith M.E."/>
        </authorList>
    </citation>
    <scope>NUCLEOTIDE SEQUENCE</scope>
    <source>
        <strain evidence="3">RSA 567</strain>
    </source>
</reference>
<protein>
    <recommendedName>
        <fullName evidence="2">PAS domain-containing protein</fullName>
    </recommendedName>
</protein>
<accession>A0A9W8B185</accession>
<dbReference type="PROSITE" id="PS50112">
    <property type="entry name" value="PAS"/>
    <property type="match status" value="1"/>
</dbReference>
<feature type="domain" description="PAS" evidence="2">
    <location>
        <begin position="93"/>
        <end position="163"/>
    </location>
</feature>
<dbReference type="Pfam" id="PF08447">
    <property type="entry name" value="PAS_3"/>
    <property type="match status" value="1"/>
</dbReference>
<dbReference type="InterPro" id="IPR013655">
    <property type="entry name" value="PAS_fold_3"/>
</dbReference>
<dbReference type="NCBIfam" id="TIGR00229">
    <property type="entry name" value="sensory_box"/>
    <property type="match status" value="1"/>
</dbReference>
<comment type="caution">
    <text evidence="3">The sequence shown here is derived from an EMBL/GenBank/DDBJ whole genome shotgun (WGS) entry which is preliminary data.</text>
</comment>
<evidence type="ECO:0000259" key="2">
    <source>
        <dbReference type="PROSITE" id="PS50112"/>
    </source>
</evidence>
<proteinExistence type="predicted"/>
<dbReference type="EMBL" id="JANBQB010001722">
    <property type="protein sequence ID" value="KAJ1970554.1"/>
    <property type="molecule type" value="Genomic_DNA"/>
</dbReference>
<dbReference type="Proteomes" id="UP001151582">
    <property type="component" value="Unassembled WGS sequence"/>
</dbReference>
<feature type="compositionally biased region" description="Polar residues" evidence="1">
    <location>
        <begin position="13"/>
        <end position="23"/>
    </location>
</feature>
<dbReference type="OrthoDB" id="2162994at2759"/>
<dbReference type="AlphaFoldDB" id="A0A9W8B185"/>
<feature type="non-terminal residue" evidence="3">
    <location>
        <position position="332"/>
    </location>
</feature>
<feature type="region of interest" description="Disordered" evidence="1">
    <location>
        <begin position="1"/>
        <end position="23"/>
    </location>
</feature>
<dbReference type="CDD" id="cd00130">
    <property type="entry name" value="PAS"/>
    <property type="match status" value="1"/>
</dbReference>
<sequence>MNPGINHPMFGFSTGQPSGDNGNMNSPFPIFNPPRAPNNPHDARHIHVQTASAQRAVADLRIPSGMASASLLTAAGGNAASGSSVYQTEFTKRRNWSHRIINEITDMIQVISPSGKIMFCSPSTAEVVGYTPEELVGRSITDFIHVDDVDTYVREFNMAIIQRDFRLFYRFRRKDDHFILLEVVGHPWFTTDGMAGTDSQTTSPYPNQELAAASLTMDLNATAQASVTPGMAMVGNQPDDGSHAVAQAATAMAMRAGPAVAPDSGLAGFPVARCFFSIARPYPATATSRLDSLLELKMENERLIQQYQRMGGDPETLLQIIGTMNDPEELSA</sequence>
<evidence type="ECO:0000313" key="4">
    <source>
        <dbReference type="Proteomes" id="UP001151582"/>
    </source>
</evidence>
<dbReference type="InterPro" id="IPR000014">
    <property type="entry name" value="PAS"/>
</dbReference>
<dbReference type="InterPro" id="IPR035965">
    <property type="entry name" value="PAS-like_dom_sf"/>
</dbReference>
<evidence type="ECO:0000313" key="3">
    <source>
        <dbReference type="EMBL" id="KAJ1970554.1"/>
    </source>
</evidence>
<dbReference type="SMART" id="SM00091">
    <property type="entry name" value="PAS"/>
    <property type="match status" value="1"/>
</dbReference>
<keyword evidence="4" id="KW-1185">Reference proteome</keyword>
<gene>
    <name evidence="3" type="ORF">H4R34_006025</name>
</gene>